<evidence type="ECO:0000256" key="2">
    <source>
        <dbReference type="ARBA" id="ARBA00022771"/>
    </source>
</evidence>
<comment type="caution">
    <text evidence="5">The sequence shown here is derived from an EMBL/GenBank/DDBJ whole genome shotgun (WGS) entry which is preliminary data.</text>
</comment>
<accession>A0A1Y3BW65</accession>
<evidence type="ECO:0000256" key="3">
    <source>
        <dbReference type="ARBA" id="ARBA00022833"/>
    </source>
</evidence>
<dbReference type="GO" id="GO:0005634">
    <property type="term" value="C:nucleus"/>
    <property type="evidence" value="ECO:0007669"/>
    <property type="project" value="TreeGrafter"/>
</dbReference>
<dbReference type="InterPro" id="IPR046341">
    <property type="entry name" value="SET_dom_sf"/>
</dbReference>
<feature type="non-terminal residue" evidence="5">
    <location>
        <position position="176"/>
    </location>
</feature>
<dbReference type="PANTHER" id="PTHR12197">
    <property type="entry name" value="HISTONE-LYSINE N-METHYLTRANSFERASE SMYD"/>
    <property type="match status" value="1"/>
</dbReference>
<dbReference type="GO" id="GO:0008757">
    <property type="term" value="F:S-adenosylmethionine-dependent methyltransferase activity"/>
    <property type="evidence" value="ECO:0007669"/>
    <property type="project" value="UniProtKB-ARBA"/>
</dbReference>
<name>A0A1Y3BW65_EURMA</name>
<evidence type="ECO:0000256" key="1">
    <source>
        <dbReference type="ARBA" id="ARBA00022723"/>
    </source>
</evidence>
<keyword evidence="6" id="KW-1185">Reference proteome</keyword>
<dbReference type="OrthoDB" id="10008965at2759"/>
<dbReference type="Gene3D" id="2.170.270.10">
    <property type="entry name" value="SET domain"/>
    <property type="match status" value="1"/>
</dbReference>
<evidence type="ECO:0000313" key="6">
    <source>
        <dbReference type="Proteomes" id="UP000194236"/>
    </source>
</evidence>
<dbReference type="SUPFAM" id="SSF144232">
    <property type="entry name" value="HIT/MYND zinc finger-like"/>
    <property type="match status" value="1"/>
</dbReference>
<dbReference type="Pfam" id="PF01753">
    <property type="entry name" value="zf-MYND"/>
    <property type="match status" value="1"/>
</dbReference>
<proteinExistence type="predicted"/>
<sequence length="176" mass="20781">MYYCGKECQRKDWKQHKLECEIFMENFSIIQKNLYRFLLRLYLYIEHNPDSLNDRRKFQHDHPDSGRCLNDLMTHREQIIRDPIRINAFQSLCLKFESLKQIQFDPDKLFKYFCIICINSFQITNCELNGIGSGLYLAESKLDHSCTPNAAPVFNGQRIVIRAIKVIKSGEPITIN</sequence>
<gene>
    <name evidence="5" type="ORF">BLA29_011193</name>
</gene>
<feature type="domain" description="SET" evidence="4">
    <location>
        <begin position="97"/>
        <end position="176"/>
    </location>
</feature>
<dbReference type="GO" id="GO:0008270">
    <property type="term" value="F:zinc ion binding"/>
    <property type="evidence" value="ECO:0007669"/>
    <property type="project" value="UniProtKB-KW"/>
</dbReference>
<dbReference type="GO" id="GO:0008170">
    <property type="term" value="F:N-methyltransferase activity"/>
    <property type="evidence" value="ECO:0007669"/>
    <property type="project" value="UniProtKB-ARBA"/>
</dbReference>
<keyword evidence="2" id="KW-0863">Zinc-finger</keyword>
<dbReference type="Gene3D" id="6.10.140.2220">
    <property type="match status" value="1"/>
</dbReference>
<dbReference type="InterPro" id="IPR050869">
    <property type="entry name" value="H3K4_H4K5_MeTrfase"/>
</dbReference>
<protein>
    <recommendedName>
        <fullName evidence="4">SET domain-containing protein</fullName>
    </recommendedName>
</protein>
<dbReference type="Proteomes" id="UP000194236">
    <property type="component" value="Unassembled WGS sequence"/>
</dbReference>
<keyword evidence="3" id="KW-0862">Zinc</keyword>
<evidence type="ECO:0000313" key="5">
    <source>
        <dbReference type="EMBL" id="OTF84154.1"/>
    </source>
</evidence>
<dbReference type="EMBL" id="MUJZ01000433">
    <property type="protein sequence ID" value="OTF84154.1"/>
    <property type="molecule type" value="Genomic_DNA"/>
</dbReference>
<evidence type="ECO:0000259" key="4">
    <source>
        <dbReference type="PROSITE" id="PS50280"/>
    </source>
</evidence>
<reference evidence="5 6" key="1">
    <citation type="submission" date="2017-03" db="EMBL/GenBank/DDBJ databases">
        <title>Genome Survey of Euroglyphus maynei.</title>
        <authorList>
            <person name="Arlian L.G."/>
            <person name="Morgan M.S."/>
            <person name="Rider S.D."/>
        </authorList>
    </citation>
    <scope>NUCLEOTIDE SEQUENCE [LARGE SCALE GENOMIC DNA]</scope>
    <source>
        <strain evidence="5">Arlian Lab</strain>
        <tissue evidence="5">Whole body</tissue>
    </source>
</reference>
<dbReference type="InterPro" id="IPR002893">
    <property type="entry name" value="Znf_MYND"/>
</dbReference>
<keyword evidence="1" id="KW-0479">Metal-binding</keyword>
<dbReference type="PANTHER" id="PTHR12197:SF251">
    <property type="entry name" value="EG:BACR7C10.4 PROTEIN"/>
    <property type="match status" value="1"/>
</dbReference>
<dbReference type="AlphaFoldDB" id="A0A1Y3BW65"/>
<dbReference type="GO" id="GO:0008276">
    <property type="term" value="F:protein methyltransferase activity"/>
    <property type="evidence" value="ECO:0007669"/>
    <property type="project" value="UniProtKB-ARBA"/>
</dbReference>
<dbReference type="Pfam" id="PF00856">
    <property type="entry name" value="SET"/>
    <property type="match status" value="1"/>
</dbReference>
<organism evidence="5 6">
    <name type="scientific">Euroglyphus maynei</name>
    <name type="common">Mayne's house dust mite</name>
    <dbReference type="NCBI Taxonomy" id="6958"/>
    <lineage>
        <taxon>Eukaryota</taxon>
        <taxon>Metazoa</taxon>
        <taxon>Ecdysozoa</taxon>
        <taxon>Arthropoda</taxon>
        <taxon>Chelicerata</taxon>
        <taxon>Arachnida</taxon>
        <taxon>Acari</taxon>
        <taxon>Acariformes</taxon>
        <taxon>Sarcoptiformes</taxon>
        <taxon>Astigmata</taxon>
        <taxon>Psoroptidia</taxon>
        <taxon>Analgoidea</taxon>
        <taxon>Pyroglyphidae</taxon>
        <taxon>Pyroglyphinae</taxon>
        <taxon>Euroglyphus</taxon>
    </lineage>
</organism>
<dbReference type="SUPFAM" id="SSF82199">
    <property type="entry name" value="SET domain"/>
    <property type="match status" value="1"/>
</dbReference>
<dbReference type="PROSITE" id="PS50280">
    <property type="entry name" value="SET"/>
    <property type="match status" value="1"/>
</dbReference>
<dbReference type="InterPro" id="IPR001214">
    <property type="entry name" value="SET_dom"/>
</dbReference>